<dbReference type="Gene3D" id="1.25.40.10">
    <property type="entry name" value="Tetratricopeptide repeat domain"/>
    <property type="match status" value="6"/>
</dbReference>
<dbReference type="GO" id="GO:0003723">
    <property type="term" value="F:RNA binding"/>
    <property type="evidence" value="ECO:0007669"/>
    <property type="project" value="InterPro"/>
</dbReference>
<organism evidence="3 4">
    <name type="scientific">Ceratopteris richardii</name>
    <name type="common">Triangle waterfern</name>
    <dbReference type="NCBI Taxonomy" id="49495"/>
    <lineage>
        <taxon>Eukaryota</taxon>
        <taxon>Viridiplantae</taxon>
        <taxon>Streptophyta</taxon>
        <taxon>Embryophyta</taxon>
        <taxon>Tracheophyta</taxon>
        <taxon>Polypodiopsida</taxon>
        <taxon>Polypodiidae</taxon>
        <taxon>Polypodiales</taxon>
        <taxon>Pteridineae</taxon>
        <taxon>Pteridaceae</taxon>
        <taxon>Parkerioideae</taxon>
        <taxon>Ceratopteris</taxon>
    </lineage>
</organism>
<dbReference type="PROSITE" id="PS51375">
    <property type="entry name" value="PPR"/>
    <property type="match status" value="5"/>
</dbReference>
<dbReference type="InterPro" id="IPR002885">
    <property type="entry name" value="PPR_rpt"/>
</dbReference>
<dbReference type="AlphaFoldDB" id="A0A8T2SAG9"/>
<dbReference type="FunFam" id="1.25.40.10:FF:000158">
    <property type="entry name" value="pentatricopeptide repeat-containing protein At2g33680"/>
    <property type="match status" value="1"/>
</dbReference>
<evidence type="ECO:0000313" key="4">
    <source>
        <dbReference type="Proteomes" id="UP000825935"/>
    </source>
</evidence>
<feature type="repeat" description="PPR" evidence="2">
    <location>
        <begin position="91"/>
        <end position="125"/>
    </location>
</feature>
<dbReference type="InterPro" id="IPR046960">
    <property type="entry name" value="PPR_At4g14850-like_plant"/>
</dbReference>
<name>A0A8T2SAG9_CERRI</name>
<dbReference type="GO" id="GO:0048731">
    <property type="term" value="P:system development"/>
    <property type="evidence" value="ECO:0007669"/>
    <property type="project" value="UniProtKB-ARBA"/>
</dbReference>
<feature type="repeat" description="PPR" evidence="2">
    <location>
        <begin position="695"/>
        <end position="729"/>
    </location>
</feature>
<reference evidence="3" key="1">
    <citation type="submission" date="2021-08" db="EMBL/GenBank/DDBJ databases">
        <title>WGS assembly of Ceratopteris richardii.</title>
        <authorList>
            <person name="Marchant D.B."/>
            <person name="Chen G."/>
            <person name="Jenkins J."/>
            <person name="Shu S."/>
            <person name="Leebens-Mack J."/>
            <person name="Grimwood J."/>
            <person name="Schmutz J."/>
            <person name="Soltis P."/>
            <person name="Soltis D."/>
            <person name="Chen Z.-H."/>
        </authorList>
    </citation>
    <scope>NUCLEOTIDE SEQUENCE</scope>
    <source>
        <strain evidence="3">Whitten #5841</strain>
        <tissue evidence="3">Leaf</tissue>
    </source>
</reference>
<evidence type="ECO:0000256" key="1">
    <source>
        <dbReference type="ARBA" id="ARBA00022737"/>
    </source>
</evidence>
<feature type="repeat" description="PPR" evidence="2">
    <location>
        <begin position="595"/>
        <end position="629"/>
    </location>
</feature>
<evidence type="ECO:0000256" key="2">
    <source>
        <dbReference type="PROSITE-ProRule" id="PRU00708"/>
    </source>
</evidence>
<dbReference type="PANTHER" id="PTHR24015">
    <property type="entry name" value="OS07G0578800 PROTEIN-RELATED"/>
    <property type="match status" value="1"/>
</dbReference>
<dbReference type="Pfam" id="PF13041">
    <property type="entry name" value="PPR_2"/>
    <property type="match status" value="1"/>
</dbReference>
<keyword evidence="4" id="KW-1185">Reference proteome</keyword>
<dbReference type="OrthoDB" id="1890597at2759"/>
<feature type="repeat" description="PPR" evidence="2">
    <location>
        <begin position="160"/>
        <end position="194"/>
    </location>
</feature>
<dbReference type="FunFam" id="1.25.40.10:FF:000073">
    <property type="entry name" value="Pentatricopeptide repeat-containing protein chloroplastic"/>
    <property type="match status" value="1"/>
</dbReference>
<accession>A0A8T2SAG9</accession>
<proteinExistence type="predicted"/>
<dbReference type="EMBL" id="CM035426">
    <property type="protein sequence ID" value="KAH7315528.1"/>
    <property type="molecule type" value="Genomic_DNA"/>
</dbReference>
<keyword evidence="1" id="KW-0677">Repeat</keyword>
<gene>
    <name evidence="3" type="ORF">KP509_21G053500</name>
</gene>
<dbReference type="GO" id="GO:0009451">
    <property type="term" value="P:RNA modification"/>
    <property type="evidence" value="ECO:0007669"/>
    <property type="project" value="InterPro"/>
</dbReference>
<dbReference type="Proteomes" id="UP000825935">
    <property type="component" value="Chromosome 21"/>
</dbReference>
<dbReference type="NCBIfam" id="TIGR00756">
    <property type="entry name" value="PPR"/>
    <property type="match status" value="3"/>
</dbReference>
<evidence type="ECO:0000313" key="3">
    <source>
        <dbReference type="EMBL" id="KAH7315528.1"/>
    </source>
</evidence>
<dbReference type="Pfam" id="PF01535">
    <property type="entry name" value="PPR"/>
    <property type="match status" value="8"/>
</dbReference>
<feature type="repeat" description="PPR" evidence="2">
    <location>
        <begin position="292"/>
        <end position="326"/>
    </location>
</feature>
<dbReference type="InterPro" id="IPR011990">
    <property type="entry name" value="TPR-like_helical_dom_sf"/>
</dbReference>
<comment type="caution">
    <text evidence="3">The sequence shown here is derived from an EMBL/GenBank/DDBJ whole genome shotgun (WGS) entry which is preliminary data.</text>
</comment>
<sequence>MQIHSGNSTFRNAFLLASLKGVPMERDLLYTLLQNAITARDLSAAREAHSIMTWSTHTYACVLYDRLIHLFGVCGSLVEASIAFCLVPKPSCHTWHAILSTYVESGFCKEGLHLFGQMQCKGFKPSKVTLICILKACGILSSLRNTMLIHAFIINKVDLDMEMSNVLIDAYARGGNIVDACHIFEKLKNKDVISWNVLMAGYAHCGLDFLIPECLYEMQMTGVNANIISFSCALNACGTLGFLREGRIIHVHVLRSGLPLDIVVNNILIHMYIKCQNLDDALKVFSDFPDHDVVSWSTMIAGCAQYGHNDFALELFSRMQTGKLKPDKVAFGSALKACKSLRAFNGVMFIHGEIISSSFESDESIGSILVDIYANFACLNESLKVFNRLQKRDLVDWNIIIGSHVKYGQPMLALQLFERMQLDLVQHDEITSLWVLKACVSLGAKKEGCWIHDHAVRAGYESSPFLQSSLICMYGNVGSLEEVEWLHSMPSTQSTCVWNNAILGCQPCKEHITVSNVLEGIECNRFIPYEVLLSGIIKGCTEAKEVVQGRLIHDHVIRFHIKVDEVLGNSIISMYVGFGDMREAQKVFDNIPFRSIVSWNAILTGYCSHGFDFRVIELFGKLQQCELEPDSVSFLSVLKACGNIGAVIHGRLIHDLVLRKQLDSIIVCSTLVDMYSKCADFHSAQRVLYNMPKRNVVSWGAIISSYAFLGCLDSCRECIKGMEKEGLRPDARIFQSILVACSHLGLVEEGHIYFDLMHVIYGINPSIEHSNSIVNLLCRVGCFTDVKEFVSSMPIVPDFRGWMALFAASRLHGHIEIAQLCFYCAARLEPHIAAQFLGMIEIDVDLYMWNEENIAY</sequence>
<evidence type="ECO:0008006" key="5">
    <source>
        <dbReference type="Google" id="ProtNLM"/>
    </source>
</evidence>
<dbReference type="PANTHER" id="PTHR24015:SF1063">
    <property type="entry name" value="OS12G0156900 PROTEIN"/>
    <property type="match status" value="1"/>
</dbReference>
<protein>
    <recommendedName>
        <fullName evidence="5">Pentatricopeptide repeat-containing protein</fullName>
    </recommendedName>
</protein>